<dbReference type="EMBL" id="LFZO01000173">
    <property type="protein sequence ID" value="KXT11937.1"/>
    <property type="molecule type" value="Genomic_DNA"/>
</dbReference>
<reference evidence="3 4" key="1">
    <citation type="submission" date="2015-07" db="EMBL/GenBank/DDBJ databases">
        <title>Comparative genomics of the Sigatoka disease complex on banana suggests a link between parallel evolutionary changes in Pseudocercospora fijiensis and Pseudocercospora eumusae and increased virulence on the banana host.</title>
        <authorList>
            <person name="Chang T.-C."/>
            <person name="Salvucci A."/>
            <person name="Crous P.W."/>
            <person name="Stergiopoulos I."/>
        </authorList>
    </citation>
    <scope>NUCLEOTIDE SEQUENCE [LARGE SCALE GENOMIC DNA]</scope>
    <source>
        <strain evidence="3 4">CBS 116634</strain>
    </source>
</reference>
<gene>
    <name evidence="3" type="ORF">AC579_8571</name>
</gene>
<keyword evidence="4" id="KW-1185">Reference proteome</keyword>
<feature type="region of interest" description="Disordered" evidence="1">
    <location>
        <begin position="717"/>
        <end position="753"/>
    </location>
</feature>
<evidence type="ECO:0000313" key="3">
    <source>
        <dbReference type="EMBL" id="KXT11937.1"/>
    </source>
</evidence>
<dbReference type="OrthoDB" id="4114825at2759"/>
<feature type="region of interest" description="Disordered" evidence="1">
    <location>
        <begin position="532"/>
        <end position="590"/>
    </location>
</feature>
<evidence type="ECO:0000256" key="1">
    <source>
        <dbReference type="SAM" id="MobiDB-lite"/>
    </source>
</evidence>
<dbReference type="InterPro" id="IPR058317">
    <property type="entry name" value="DUF8004"/>
</dbReference>
<feature type="region of interest" description="Disordered" evidence="1">
    <location>
        <begin position="1"/>
        <end position="22"/>
    </location>
</feature>
<dbReference type="Pfam" id="PF26013">
    <property type="entry name" value="DUF8004"/>
    <property type="match status" value="1"/>
</dbReference>
<organism evidence="3 4">
    <name type="scientific">Pseudocercospora musae</name>
    <dbReference type="NCBI Taxonomy" id="113226"/>
    <lineage>
        <taxon>Eukaryota</taxon>
        <taxon>Fungi</taxon>
        <taxon>Dikarya</taxon>
        <taxon>Ascomycota</taxon>
        <taxon>Pezizomycotina</taxon>
        <taxon>Dothideomycetes</taxon>
        <taxon>Dothideomycetidae</taxon>
        <taxon>Mycosphaerellales</taxon>
        <taxon>Mycosphaerellaceae</taxon>
        <taxon>Pseudocercospora</taxon>
    </lineage>
</organism>
<feature type="compositionally biased region" description="Low complexity" evidence="1">
    <location>
        <begin position="719"/>
        <end position="728"/>
    </location>
</feature>
<protein>
    <recommendedName>
        <fullName evidence="2">DUF8004 domain-containing protein</fullName>
    </recommendedName>
</protein>
<feature type="compositionally biased region" description="Low complexity" evidence="1">
    <location>
        <begin position="564"/>
        <end position="576"/>
    </location>
</feature>
<evidence type="ECO:0000259" key="2">
    <source>
        <dbReference type="Pfam" id="PF26013"/>
    </source>
</evidence>
<feature type="domain" description="DUF8004" evidence="2">
    <location>
        <begin position="188"/>
        <end position="279"/>
    </location>
</feature>
<evidence type="ECO:0000313" key="4">
    <source>
        <dbReference type="Proteomes" id="UP000073492"/>
    </source>
</evidence>
<sequence>MRAHPYSYERSKQTDNSPRAASFGTIRRVHRYDGINKTRSTWDALRKDPELWFKGGDCIIHFYAYNSSKRGPSLRIPFRVLERTNSTYLLQDCLHRPEPASPSISDDDHSDSGYGGSVLSDEALQCVELYISAPAHATKHEAHMFHLSTRNYFAYLLDAPLVGESLGKALIALWKRLQLWQPNEMIPSDFRVYCQEQGYLSYAENPDYALATLHFCEQTKRKDMWVDAFAHCAGMYHRLHLSDEICSLSSTSKALLSTAFLRMDQHVTQATRSLGTFLEEELGLGHLGLSKPLRDHLDLYRSTLHSFYVNKIGYWPPEENASMDKRLWRGMYNDFRSLYEYLADTSSSNDRAENRADGGICVMQNLHNFDERHNYIHLPNPLPLLPEQALRKRTVDSQRTLRSFRLGRSNTSTELRTVSTPAQALKKATNSHRLEVLNNALVQEYMRFERSKLEEKTTLSEARKVRFMLVYCILQTLVSITRAPPEVRDAETPSYPFCVLSARCPPWMDNETIFQLPKSPVKVAERDLPVELADTSRPSEEDRISIHPDCEADNANDYFSNMNSISRSGSDMSLSSMAPPPRRGSTQGRRESLMSGVNSLHRSVMGSISRTQRRGSLLSSRRDSTPVSPVCHRISRSNISTSYQEIMIEGYGNGSGLSSNCRSTQSFNTSALSAASKSQESIQTIIAELPTSHLIPTLEMHQLSIQGPEEALKILESKPNNNNNTNPPFSHPKHFTTPPVEDFAPKRQKPSSHMPLALLRRRVRLA</sequence>
<dbReference type="PANTHER" id="PTHR39601">
    <property type="entry name" value="CHORIOGENIN HMINOR"/>
    <property type="match status" value="1"/>
</dbReference>
<dbReference type="Proteomes" id="UP000073492">
    <property type="component" value="Unassembled WGS sequence"/>
</dbReference>
<dbReference type="PANTHER" id="PTHR39601:SF1">
    <property type="entry name" value="CHORIOGENIN HMINOR"/>
    <property type="match status" value="1"/>
</dbReference>
<name>A0A139IB00_9PEZI</name>
<dbReference type="STRING" id="113226.A0A139IB00"/>
<accession>A0A139IB00</accession>
<feature type="region of interest" description="Disordered" evidence="1">
    <location>
        <begin position="607"/>
        <end position="630"/>
    </location>
</feature>
<dbReference type="AlphaFoldDB" id="A0A139IB00"/>
<comment type="caution">
    <text evidence="3">The sequence shown here is derived from an EMBL/GenBank/DDBJ whole genome shotgun (WGS) entry which is preliminary data.</text>
</comment>
<feature type="compositionally biased region" description="Basic and acidic residues" evidence="1">
    <location>
        <begin position="537"/>
        <end position="550"/>
    </location>
</feature>
<proteinExistence type="predicted"/>